<dbReference type="AlphaFoldDB" id="A0AAN7UPD5"/>
<protein>
    <submittedName>
        <fullName evidence="2">Uncharacterized protein</fullName>
    </submittedName>
</protein>
<feature type="region of interest" description="Disordered" evidence="1">
    <location>
        <begin position="1"/>
        <end position="21"/>
    </location>
</feature>
<gene>
    <name evidence="2" type="ORF">RRF57_005084</name>
</gene>
<accession>A0AAN7UPD5</accession>
<keyword evidence="3" id="KW-1185">Reference proteome</keyword>
<comment type="caution">
    <text evidence="2">The sequence shown here is derived from an EMBL/GenBank/DDBJ whole genome shotgun (WGS) entry which is preliminary data.</text>
</comment>
<name>A0AAN7UPD5_9PEZI</name>
<dbReference type="EMBL" id="JAWHQM010000011">
    <property type="protein sequence ID" value="KAK5629369.1"/>
    <property type="molecule type" value="Genomic_DNA"/>
</dbReference>
<organism evidence="2 3">
    <name type="scientific">Xylaria bambusicola</name>
    <dbReference type="NCBI Taxonomy" id="326684"/>
    <lineage>
        <taxon>Eukaryota</taxon>
        <taxon>Fungi</taxon>
        <taxon>Dikarya</taxon>
        <taxon>Ascomycota</taxon>
        <taxon>Pezizomycotina</taxon>
        <taxon>Sordariomycetes</taxon>
        <taxon>Xylariomycetidae</taxon>
        <taxon>Xylariales</taxon>
        <taxon>Xylariaceae</taxon>
        <taxon>Xylaria</taxon>
    </lineage>
</organism>
<feature type="region of interest" description="Disordered" evidence="1">
    <location>
        <begin position="171"/>
        <end position="207"/>
    </location>
</feature>
<sequence length="207" mass="24420">MSPKSRHNSHSSTSSQVSSVFSNDSGVSALTMTTMMSTGTDNSYVAPPNGLPCEFVGYGRCDLVFAIDDVENWIEHIINVHLRNKLPRKVFCWFCDEYTFDYKRVGDRRMNFEQRMWHIREHFINERRTVHNIRPDHYLNTHLHENSLIGDEQYYSVRRYSEAPQPSYLLDSNAPQDWEASGSRGQLVYTDTHNEDKIRRRERRKKR</sequence>
<evidence type="ECO:0000256" key="1">
    <source>
        <dbReference type="SAM" id="MobiDB-lite"/>
    </source>
</evidence>
<reference evidence="2 3" key="1">
    <citation type="submission" date="2023-10" db="EMBL/GenBank/DDBJ databases">
        <title>Draft genome sequence of Xylaria bambusicola isolate GMP-LS, the root and basal stem rot pathogen of sugarcane in Indonesia.</title>
        <authorList>
            <person name="Selvaraj P."/>
            <person name="Muralishankar V."/>
            <person name="Muruganantham S."/>
            <person name="Sp S."/>
            <person name="Haryani S."/>
            <person name="Lau K.J.X."/>
            <person name="Naqvi N.I."/>
        </authorList>
    </citation>
    <scope>NUCLEOTIDE SEQUENCE [LARGE SCALE GENOMIC DNA]</scope>
    <source>
        <strain evidence="2">GMP-LS</strain>
    </source>
</reference>
<evidence type="ECO:0000313" key="3">
    <source>
        <dbReference type="Proteomes" id="UP001305414"/>
    </source>
</evidence>
<evidence type="ECO:0000313" key="2">
    <source>
        <dbReference type="EMBL" id="KAK5629369.1"/>
    </source>
</evidence>
<proteinExistence type="predicted"/>
<dbReference type="Proteomes" id="UP001305414">
    <property type="component" value="Unassembled WGS sequence"/>
</dbReference>
<feature type="compositionally biased region" description="Low complexity" evidence="1">
    <location>
        <begin position="10"/>
        <end position="21"/>
    </location>
</feature>